<dbReference type="Proteomes" id="UP000712600">
    <property type="component" value="Unassembled WGS sequence"/>
</dbReference>
<dbReference type="AlphaFoldDB" id="A0A8S9P932"/>
<feature type="transmembrane region" description="Helical" evidence="1">
    <location>
        <begin position="53"/>
        <end position="82"/>
    </location>
</feature>
<keyword evidence="1" id="KW-1133">Transmembrane helix</keyword>
<keyword evidence="1" id="KW-0812">Transmembrane</keyword>
<name>A0A8S9P932_BRACR</name>
<protein>
    <submittedName>
        <fullName evidence="2">Uncharacterized protein</fullName>
    </submittedName>
</protein>
<keyword evidence="1" id="KW-0472">Membrane</keyword>
<evidence type="ECO:0000256" key="1">
    <source>
        <dbReference type="SAM" id="Phobius"/>
    </source>
</evidence>
<evidence type="ECO:0000313" key="2">
    <source>
        <dbReference type="EMBL" id="KAF3511999.1"/>
    </source>
</evidence>
<organism evidence="2 3">
    <name type="scientific">Brassica cretica</name>
    <name type="common">Mustard</name>
    <dbReference type="NCBI Taxonomy" id="69181"/>
    <lineage>
        <taxon>Eukaryota</taxon>
        <taxon>Viridiplantae</taxon>
        <taxon>Streptophyta</taxon>
        <taxon>Embryophyta</taxon>
        <taxon>Tracheophyta</taxon>
        <taxon>Spermatophyta</taxon>
        <taxon>Magnoliopsida</taxon>
        <taxon>eudicotyledons</taxon>
        <taxon>Gunneridae</taxon>
        <taxon>Pentapetalae</taxon>
        <taxon>rosids</taxon>
        <taxon>malvids</taxon>
        <taxon>Brassicales</taxon>
        <taxon>Brassicaceae</taxon>
        <taxon>Brassiceae</taxon>
        <taxon>Brassica</taxon>
    </lineage>
</organism>
<dbReference type="EMBL" id="QGKX02001521">
    <property type="protein sequence ID" value="KAF3511999.1"/>
    <property type="molecule type" value="Genomic_DNA"/>
</dbReference>
<reference evidence="2" key="1">
    <citation type="submission" date="2019-12" db="EMBL/GenBank/DDBJ databases">
        <title>Genome sequencing and annotation of Brassica cretica.</title>
        <authorList>
            <person name="Studholme D.J."/>
            <person name="Sarris P."/>
        </authorList>
    </citation>
    <scope>NUCLEOTIDE SEQUENCE</scope>
    <source>
        <strain evidence="2">PFS-109/04</strain>
        <tissue evidence="2">Leaf</tissue>
    </source>
</reference>
<proteinExistence type="predicted"/>
<gene>
    <name evidence="2" type="ORF">F2Q69_00009250</name>
</gene>
<accession>A0A8S9P932</accession>
<sequence length="114" mass="12573">MNHDGLSPGDSFLVFHLSCCYKVIYLQSDLMAMREVVKFEGPVLLLEPSEASSVSACILCVLVVLSSSLLMLIVAEILGFVLKLQFIDNFHLFICCQSSKSLLNVKNVTSNSKK</sequence>
<comment type="caution">
    <text evidence="2">The sequence shown here is derived from an EMBL/GenBank/DDBJ whole genome shotgun (WGS) entry which is preliminary data.</text>
</comment>
<evidence type="ECO:0000313" key="3">
    <source>
        <dbReference type="Proteomes" id="UP000712600"/>
    </source>
</evidence>